<name>A0A428ULB8_9HYPO</name>
<keyword evidence="7" id="KW-0106">Calcium</keyword>
<evidence type="ECO:0000256" key="9">
    <source>
        <dbReference type="ARBA" id="ARBA00034075"/>
    </source>
</evidence>
<evidence type="ECO:0000256" key="1">
    <source>
        <dbReference type="ARBA" id="ARBA00006249"/>
    </source>
</evidence>
<evidence type="ECO:0000256" key="5">
    <source>
        <dbReference type="ARBA" id="ARBA00022729"/>
    </source>
</evidence>
<keyword evidence="8" id="KW-1015">Disulfide bond</keyword>
<reference evidence="11 12" key="1">
    <citation type="submission" date="2017-06" db="EMBL/GenBank/DDBJ databases">
        <title>Cmopartive genomic analysis of Ambrosia Fusariam Clade fungi.</title>
        <authorList>
            <person name="Stajich J.E."/>
            <person name="Carrillo J."/>
            <person name="Kijimoto T."/>
            <person name="Eskalen A."/>
            <person name="O'Donnell K."/>
            <person name="Kasson M."/>
        </authorList>
    </citation>
    <scope>NUCLEOTIDE SEQUENCE [LARGE SCALE GENOMIC DNA]</scope>
    <source>
        <strain evidence="11 12">NRRL 20438</strain>
    </source>
</reference>
<dbReference type="InterPro" id="IPR029058">
    <property type="entry name" value="AB_hydrolase_fold"/>
</dbReference>
<dbReference type="Pfam" id="PF07519">
    <property type="entry name" value="Tannase"/>
    <property type="match status" value="2"/>
</dbReference>
<evidence type="ECO:0000256" key="3">
    <source>
        <dbReference type="ARBA" id="ARBA00022651"/>
    </source>
</evidence>
<comment type="similarity">
    <text evidence="1 10">Belongs to the tannase family.</text>
</comment>
<keyword evidence="3" id="KW-0119">Carbohydrate metabolism</keyword>
<dbReference type="Proteomes" id="UP000288429">
    <property type="component" value="Unassembled WGS sequence"/>
</dbReference>
<dbReference type="AlphaFoldDB" id="A0A428ULB8"/>
<evidence type="ECO:0000256" key="7">
    <source>
        <dbReference type="ARBA" id="ARBA00022837"/>
    </source>
</evidence>
<dbReference type="EMBL" id="NIZV01000052">
    <property type="protein sequence ID" value="RSM15109.1"/>
    <property type="molecule type" value="Genomic_DNA"/>
</dbReference>
<gene>
    <name evidence="11" type="ORF">CDV31_005190</name>
</gene>
<keyword evidence="6 10" id="KW-0378">Hydrolase</keyword>
<accession>A0A428ULB8</accession>
<proteinExistence type="inferred from homology"/>
<protein>
    <recommendedName>
        <fullName evidence="10">Carboxylic ester hydrolase</fullName>
        <ecNumber evidence="10">3.1.1.-</ecNumber>
    </recommendedName>
</protein>
<sequence length="578" mass="64575">MRLTSFLSFVVLAIEPCFTTAQRLGTPSYEFLYTVNATLGERWPVGDYGQGSRVVIPITGGTFNGPRLSGTINNLGADWGLTDSKGVFFPDTRYNLRTHDGADIFIQTAGPTQPDGRTLLRGIFQTGHPDYEWLNYIVAIGVLQRPTGEHKGKYVLIDMWQVVLPCQGSECEAYGVGLGFATVGANNGLNGTSALPMFHHPEVVEDYAYRSVHTGVVVGKQVTKQFYGQDHTKSYYLGCSTGGRQGFKEAQDFPEDFDGIVAGAPAFAFGGLMSRSASFWAIDGPPGSPSYLSLEEWDMVHKDVLTQCDRLDGVEDGVIEDPNLCQYRPESLICTEGQTEKCLTAHQAEAVRRIFSPLFGSDGNFIYPRLQPGGTHGFHYVVNDNPFPYSTEWLRYVIYENVDWDPSTTNTKDYEAMIEKNPFNVQTWKGDLSGIRDRGAKILHYHGLQDGMISSEISQIYYDHVSRTMGLSSIELDKFYRFFRISGCGHCAWGDGASHIGSKLINLGGLDPESNLLLAIVRWVEEGIPPETIMGYRYVDGEREKGVDYKRRHCRYPYRNTWDRVGDPKDAESWNCEL</sequence>
<feature type="chain" id="PRO_5018821022" description="Carboxylic ester hydrolase" evidence="10">
    <location>
        <begin position="22"/>
        <end position="578"/>
    </location>
</feature>
<dbReference type="SUPFAM" id="SSF53474">
    <property type="entry name" value="alpha/beta-Hydrolases"/>
    <property type="match status" value="1"/>
</dbReference>
<comment type="caution">
    <text evidence="11">The sequence shown here is derived from an EMBL/GenBank/DDBJ whole genome shotgun (WGS) entry which is preliminary data.</text>
</comment>
<evidence type="ECO:0000256" key="2">
    <source>
        <dbReference type="ARBA" id="ARBA00022487"/>
    </source>
</evidence>
<organism evidence="11 12">
    <name type="scientific">Fusarium ambrosium</name>
    <dbReference type="NCBI Taxonomy" id="131363"/>
    <lineage>
        <taxon>Eukaryota</taxon>
        <taxon>Fungi</taxon>
        <taxon>Dikarya</taxon>
        <taxon>Ascomycota</taxon>
        <taxon>Pezizomycotina</taxon>
        <taxon>Sordariomycetes</taxon>
        <taxon>Hypocreomycetidae</taxon>
        <taxon>Hypocreales</taxon>
        <taxon>Nectriaceae</taxon>
        <taxon>Fusarium</taxon>
        <taxon>Fusarium solani species complex</taxon>
    </lineage>
</organism>
<dbReference type="Gene3D" id="2.40.160.20">
    <property type="match status" value="1"/>
</dbReference>
<evidence type="ECO:0000313" key="11">
    <source>
        <dbReference type="EMBL" id="RSM15109.1"/>
    </source>
</evidence>
<keyword evidence="2" id="KW-0719">Serine esterase</keyword>
<dbReference type="PANTHER" id="PTHR33938:SF15">
    <property type="entry name" value="FERULOYL ESTERASE B-RELATED"/>
    <property type="match status" value="1"/>
</dbReference>
<keyword evidence="5 10" id="KW-0732">Signal</keyword>
<dbReference type="PANTHER" id="PTHR33938">
    <property type="entry name" value="FERULOYL ESTERASE B-RELATED"/>
    <property type="match status" value="1"/>
</dbReference>
<keyword evidence="3" id="KW-0624">Polysaccharide degradation</keyword>
<comment type="catalytic activity">
    <reaction evidence="9">
        <text>feruloyl-polysaccharide + H2O = ferulate + polysaccharide.</text>
        <dbReference type="EC" id="3.1.1.73"/>
    </reaction>
</comment>
<evidence type="ECO:0000256" key="4">
    <source>
        <dbReference type="ARBA" id="ARBA00022723"/>
    </source>
</evidence>
<dbReference type="Pfam" id="PF11578">
    <property type="entry name" value="DUF3237"/>
    <property type="match status" value="1"/>
</dbReference>
<feature type="signal peptide" evidence="10">
    <location>
        <begin position="1"/>
        <end position="21"/>
    </location>
</feature>
<keyword evidence="12" id="KW-1185">Reference proteome</keyword>
<dbReference type="InterPro" id="IPR011118">
    <property type="entry name" value="Tannase/feruloyl_esterase"/>
</dbReference>
<dbReference type="GO" id="GO:0030600">
    <property type="term" value="F:feruloyl esterase activity"/>
    <property type="evidence" value="ECO:0007669"/>
    <property type="project" value="UniProtKB-EC"/>
</dbReference>
<keyword evidence="3" id="KW-0858">Xylan degradation</keyword>
<dbReference type="GO" id="GO:0046872">
    <property type="term" value="F:metal ion binding"/>
    <property type="evidence" value="ECO:0007669"/>
    <property type="project" value="UniProtKB-KW"/>
</dbReference>
<evidence type="ECO:0000256" key="8">
    <source>
        <dbReference type="ARBA" id="ARBA00023157"/>
    </source>
</evidence>
<evidence type="ECO:0000313" key="12">
    <source>
        <dbReference type="Proteomes" id="UP000288429"/>
    </source>
</evidence>
<dbReference type="GO" id="GO:0045493">
    <property type="term" value="P:xylan catabolic process"/>
    <property type="evidence" value="ECO:0007669"/>
    <property type="project" value="UniProtKB-KW"/>
</dbReference>
<dbReference type="EC" id="3.1.1.-" evidence="10"/>
<keyword evidence="4" id="KW-0479">Metal-binding</keyword>
<evidence type="ECO:0000256" key="6">
    <source>
        <dbReference type="ARBA" id="ARBA00022801"/>
    </source>
</evidence>
<evidence type="ECO:0000256" key="10">
    <source>
        <dbReference type="RuleBase" id="RU361238"/>
    </source>
</evidence>